<dbReference type="SUPFAM" id="SSF53850">
    <property type="entry name" value="Periplasmic binding protein-like II"/>
    <property type="match status" value="1"/>
</dbReference>
<dbReference type="Gene3D" id="3.40.190.10">
    <property type="entry name" value="Periplasmic binding protein-like II"/>
    <property type="match status" value="2"/>
</dbReference>
<keyword evidence="4" id="KW-1185">Reference proteome</keyword>
<accession>A0A8B2NVP4</accession>
<keyword evidence="2" id="KW-0732">Signal</keyword>
<evidence type="ECO:0008006" key="5">
    <source>
        <dbReference type="Google" id="ProtNLM"/>
    </source>
</evidence>
<evidence type="ECO:0000313" key="3">
    <source>
        <dbReference type="EMBL" id="RAI00441.1"/>
    </source>
</evidence>
<sequence>MVCDLECFGVRLLLFAALVLASLPARAADLTLVCLSVGQAVSACSDSASRFSQETGHNVRVVTADATGRYALERYRALFDVQSTRIDVLQFPDTWVPALGPDLATLPTPPDGEALPSVLKAGEDAGRLVGLPQHMAVTLLFLRGDVVAEDLQAWSDLRQSLLGAPADGANGLAFGGAGPTLFPLFLDWLFSFGATDLTDHDALLEALNLMNGAIGSITPASMVSTSSQEAIADFTGGGAAALVARSTALTSVRSSPLADNFEAVLRPQASSAAPRAPLLVTTWYTGVSRHSRNSEAAAQLAQFLTSEAEQRSAALQYGIAPTWPALYDDPDIQALGPVFRRIGQNLDHMVPPPILRYGTNYLDLSDEVAAAVRDMLTGKTTPETTAQVIGGAVRRASRQVD</sequence>
<feature type="signal peptide" evidence="2">
    <location>
        <begin position="1"/>
        <end position="27"/>
    </location>
</feature>
<proteinExistence type="predicted"/>
<reference evidence="3 4" key="1">
    <citation type="submission" date="2018-05" db="EMBL/GenBank/DDBJ databases">
        <title>Acuticoccus sediminis sp. nov., isolated from deep-sea sediment of Indian Ocean.</title>
        <authorList>
            <person name="Liu X."/>
            <person name="Lai Q."/>
            <person name="Du Y."/>
            <person name="Sun F."/>
            <person name="Zhang X."/>
            <person name="Wang S."/>
            <person name="Shao Z."/>
        </authorList>
    </citation>
    <scope>NUCLEOTIDE SEQUENCE [LARGE SCALE GENOMIC DNA]</scope>
    <source>
        <strain evidence="3 4">PTG4-2</strain>
    </source>
</reference>
<evidence type="ECO:0000256" key="1">
    <source>
        <dbReference type="ARBA" id="ARBA00022764"/>
    </source>
</evidence>
<dbReference type="EMBL" id="QHHQ01000003">
    <property type="protein sequence ID" value="RAI00441.1"/>
    <property type="molecule type" value="Genomic_DNA"/>
</dbReference>
<protein>
    <recommendedName>
        <fullName evidence="5">Carbohydrate ABC transporter substrate-binding protein (CUT1 family)</fullName>
    </recommendedName>
</protein>
<dbReference type="Proteomes" id="UP000249590">
    <property type="component" value="Unassembled WGS sequence"/>
</dbReference>
<comment type="caution">
    <text evidence="3">The sequence shown here is derived from an EMBL/GenBank/DDBJ whole genome shotgun (WGS) entry which is preliminary data.</text>
</comment>
<evidence type="ECO:0000313" key="4">
    <source>
        <dbReference type="Proteomes" id="UP000249590"/>
    </source>
</evidence>
<dbReference type="AlphaFoldDB" id="A0A8B2NVP4"/>
<dbReference type="InterPro" id="IPR006059">
    <property type="entry name" value="SBP"/>
</dbReference>
<dbReference type="Pfam" id="PF13416">
    <property type="entry name" value="SBP_bac_8"/>
    <property type="match status" value="1"/>
</dbReference>
<name>A0A8B2NVP4_9HYPH</name>
<feature type="chain" id="PRO_5032654955" description="Carbohydrate ABC transporter substrate-binding protein (CUT1 family)" evidence="2">
    <location>
        <begin position="28"/>
        <end position="401"/>
    </location>
</feature>
<keyword evidence="1" id="KW-0574">Periplasm</keyword>
<evidence type="ECO:0000256" key="2">
    <source>
        <dbReference type="SAM" id="SignalP"/>
    </source>
</evidence>
<organism evidence="3 4">
    <name type="scientific">Acuticoccus sediminis</name>
    <dbReference type="NCBI Taxonomy" id="2184697"/>
    <lineage>
        <taxon>Bacteria</taxon>
        <taxon>Pseudomonadati</taxon>
        <taxon>Pseudomonadota</taxon>
        <taxon>Alphaproteobacteria</taxon>
        <taxon>Hyphomicrobiales</taxon>
        <taxon>Amorphaceae</taxon>
        <taxon>Acuticoccus</taxon>
    </lineage>
</organism>
<gene>
    <name evidence="3" type="ORF">DLJ53_14320</name>
</gene>